<feature type="transmembrane region" description="Helical" evidence="1">
    <location>
        <begin position="20"/>
        <end position="41"/>
    </location>
</feature>
<gene>
    <name evidence="2" type="ORF">J2S57_006255</name>
</gene>
<comment type="caution">
    <text evidence="2">The sequence shown here is derived from an EMBL/GenBank/DDBJ whole genome shotgun (WGS) entry which is preliminary data.</text>
</comment>
<evidence type="ECO:0000313" key="3">
    <source>
        <dbReference type="Proteomes" id="UP001235712"/>
    </source>
</evidence>
<dbReference type="RefSeq" id="WP_307249574.1">
    <property type="nucleotide sequence ID" value="NZ_JAUSQZ010000001.1"/>
</dbReference>
<protein>
    <recommendedName>
        <fullName evidence="4">Adhesin domain-containing protein</fullName>
    </recommendedName>
</protein>
<evidence type="ECO:0000313" key="2">
    <source>
        <dbReference type="EMBL" id="MDP9830506.1"/>
    </source>
</evidence>
<proteinExistence type="predicted"/>
<keyword evidence="1" id="KW-0472">Membrane</keyword>
<sequence>MSLDVRPTPSQPSPARGWPGGRVVTVVALVVLAVLLIVHYAGERDGGRSGADHTPALAANGQDRARLVVSGGTDRLTITAADLGGDLVQARTPGAQRAVPVIRESGDAVTVSAEGRDESGGGGTDLTVRLSRDVRWDVRVDGGTSLLRLDLGEARLGGVDVTQGVQTVDVRLPRPDGVLAARISGGAGAVRVVVPPGVVARATFTGGAGGADLDGFHHGGLSAGDVLTTPPGASGTEADRVDVLLNSGVGSLDLRHES</sequence>
<dbReference type="Proteomes" id="UP001235712">
    <property type="component" value="Unassembled WGS sequence"/>
</dbReference>
<dbReference type="EMBL" id="JAUSQZ010000001">
    <property type="protein sequence ID" value="MDP9830506.1"/>
    <property type="molecule type" value="Genomic_DNA"/>
</dbReference>
<organism evidence="2 3">
    <name type="scientific">Kineosporia succinea</name>
    <dbReference type="NCBI Taxonomy" id="84632"/>
    <lineage>
        <taxon>Bacteria</taxon>
        <taxon>Bacillati</taxon>
        <taxon>Actinomycetota</taxon>
        <taxon>Actinomycetes</taxon>
        <taxon>Kineosporiales</taxon>
        <taxon>Kineosporiaceae</taxon>
        <taxon>Kineosporia</taxon>
    </lineage>
</organism>
<reference evidence="2 3" key="1">
    <citation type="submission" date="2023-07" db="EMBL/GenBank/DDBJ databases">
        <title>Sequencing the genomes of 1000 actinobacteria strains.</title>
        <authorList>
            <person name="Klenk H.-P."/>
        </authorList>
    </citation>
    <scope>NUCLEOTIDE SEQUENCE [LARGE SCALE GENOMIC DNA]</scope>
    <source>
        <strain evidence="2 3">DSM 44388</strain>
    </source>
</reference>
<keyword evidence="3" id="KW-1185">Reference proteome</keyword>
<name>A0ABT9PDE1_9ACTN</name>
<keyword evidence="1" id="KW-0812">Transmembrane</keyword>
<evidence type="ECO:0000256" key="1">
    <source>
        <dbReference type="SAM" id="Phobius"/>
    </source>
</evidence>
<keyword evidence="1" id="KW-1133">Transmembrane helix</keyword>
<evidence type="ECO:0008006" key="4">
    <source>
        <dbReference type="Google" id="ProtNLM"/>
    </source>
</evidence>
<accession>A0ABT9PDE1</accession>